<organism evidence="1 2">
    <name type="scientific">Diploptera punctata</name>
    <name type="common">Pacific beetle cockroach</name>
    <dbReference type="NCBI Taxonomy" id="6984"/>
    <lineage>
        <taxon>Eukaryota</taxon>
        <taxon>Metazoa</taxon>
        <taxon>Ecdysozoa</taxon>
        <taxon>Arthropoda</taxon>
        <taxon>Hexapoda</taxon>
        <taxon>Insecta</taxon>
        <taxon>Pterygota</taxon>
        <taxon>Neoptera</taxon>
        <taxon>Polyneoptera</taxon>
        <taxon>Dictyoptera</taxon>
        <taxon>Blattodea</taxon>
        <taxon>Blaberoidea</taxon>
        <taxon>Blaberidae</taxon>
        <taxon>Diplopterinae</taxon>
        <taxon>Diploptera</taxon>
    </lineage>
</organism>
<dbReference type="Proteomes" id="UP001233999">
    <property type="component" value="Unassembled WGS sequence"/>
</dbReference>
<evidence type="ECO:0000313" key="1">
    <source>
        <dbReference type="EMBL" id="KAJ9595680.1"/>
    </source>
</evidence>
<feature type="non-terminal residue" evidence="1">
    <location>
        <position position="63"/>
    </location>
</feature>
<keyword evidence="2" id="KW-1185">Reference proteome</keyword>
<feature type="non-terminal residue" evidence="1">
    <location>
        <position position="1"/>
    </location>
</feature>
<name>A0AAD8ABK2_DIPPU</name>
<protein>
    <submittedName>
        <fullName evidence="1">Uncharacterized protein</fullName>
    </submittedName>
</protein>
<accession>A0AAD8ABK2</accession>
<dbReference type="AlphaFoldDB" id="A0AAD8ABK2"/>
<gene>
    <name evidence="1" type="ORF">L9F63_013146</name>
</gene>
<comment type="caution">
    <text evidence="1">The sequence shown here is derived from an EMBL/GenBank/DDBJ whole genome shotgun (WGS) entry which is preliminary data.</text>
</comment>
<evidence type="ECO:0000313" key="2">
    <source>
        <dbReference type="Proteomes" id="UP001233999"/>
    </source>
</evidence>
<reference evidence="1" key="1">
    <citation type="journal article" date="2023" name="IScience">
        <title>Live-bearing cockroach genome reveals convergent evolutionary mechanisms linked to viviparity in insects and beyond.</title>
        <authorList>
            <person name="Fouks B."/>
            <person name="Harrison M.C."/>
            <person name="Mikhailova A.A."/>
            <person name="Marchal E."/>
            <person name="English S."/>
            <person name="Carruthers M."/>
            <person name="Jennings E.C."/>
            <person name="Chiamaka E.L."/>
            <person name="Frigard R.A."/>
            <person name="Pippel M."/>
            <person name="Attardo G.M."/>
            <person name="Benoit J.B."/>
            <person name="Bornberg-Bauer E."/>
            <person name="Tobe S.S."/>
        </authorList>
    </citation>
    <scope>NUCLEOTIDE SEQUENCE</scope>
    <source>
        <strain evidence="1">Stay&amp;Tobe</strain>
    </source>
</reference>
<dbReference type="EMBL" id="JASPKZ010002320">
    <property type="protein sequence ID" value="KAJ9595680.1"/>
    <property type="molecule type" value="Genomic_DNA"/>
</dbReference>
<sequence length="63" mass="6814">DFSTRSSLARCVSDSHSGRNAGFELAAIFYYESVNTYDRSTPSSTGSEIQNSPGAVMLKVGQY</sequence>
<proteinExistence type="predicted"/>
<reference evidence="1" key="2">
    <citation type="submission" date="2023-05" db="EMBL/GenBank/DDBJ databases">
        <authorList>
            <person name="Fouks B."/>
        </authorList>
    </citation>
    <scope>NUCLEOTIDE SEQUENCE</scope>
    <source>
        <strain evidence="1">Stay&amp;Tobe</strain>
        <tissue evidence="1">Testes</tissue>
    </source>
</reference>